<evidence type="ECO:0000313" key="2">
    <source>
        <dbReference type="EMBL" id="MEQ6355263.1"/>
    </source>
</evidence>
<protein>
    <submittedName>
        <fullName evidence="2">Uncharacterized protein</fullName>
    </submittedName>
</protein>
<comment type="caution">
    <text evidence="2">The sequence shown here is derived from an EMBL/GenBank/DDBJ whole genome shotgun (WGS) entry which is preliminary data.</text>
</comment>
<keyword evidence="1" id="KW-0812">Transmembrane</keyword>
<gene>
    <name evidence="2" type="ORF">ABNX05_11595</name>
</gene>
<keyword evidence="1" id="KW-0472">Membrane</keyword>
<feature type="transmembrane region" description="Helical" evidence="1">
    <location>
        <begin position="38"/>
        <end position="58"/>
    </location>
</feature>
<sequence>MSDKNLKLTLTGMLFVLSICLIFIPFLIDGLLDDFVGVSMLIVGLLFSGVSIGLFFRFNQNKPHLVKKLEDEIKFKYQLDDIFVSNDLSGVVGFSKERNTLYLMTRADLSTGIEILNNRYMIDAFPLDSVTKINIIENDNVIINSSNKDSIGKSVRGGFGNGGIDNKKVIYKVRIQAITKDIIRPSSEVFLYNSNIGLKRNSSEQLELYKTANELLDKMKKLLKRQMSF</sequence>
<reference evidence="2 3" key="1">
    <citation type="submission" date="2024-06" db="EMBL/GenBank/DDBJ databases">
        <title>Lysinibacillus zambalefons sp. nov., a Novel Firmicute Isolated from the Poon Bato Zambales Hyperalkaline Spring.</title>
        <authorList>
            <person name="Aja J.A."/>
            <person name="Lazaro J.E.H."/>
            <person name="Llorin L.D."/>
            <person name="Lim K.R."/>
            <person name="Teodosio J."/>
            <person name="Dalisay D.S."/>
        </authorList>
    </citation>
    <scope>NUCLEOTIDE SEQUENCE [LARGE SCALE GENOMIC DNA]</scope>
    <source>
        <strain evidence="2 3">M3</strain>
    </source>
</reference>
<proteinExistence type="predicted"/>
<dbReference type="Proteomes" id="UP001478862">
    <property type="component" value="Unassembled WGS sequence"/>
</dbReference>
<accession>A0ABV1MVI0</accession>
<organism evidence="2 3">
    <name type="scientific">Lysinibacillus zambalensis</name>
    <dbReference type="NCBI Taxonomy" id="3160866"/>
    <lineage>
        <taxon>Bacteria</taxon>
        <taxon>Bacillati</taxon>
        <taxon>Bacillota</taxon>
        <taxon>Bacilli</taxon>
        <taxon>Bacillales</taxon>
        <taxon>Bacillaceae</taxon>
        <taxon>Lysinibacillus</taxon>
    </lineage>
</organism>
<feature type="transmembrane region" description="Helical" evidence="1">
    <location>
        <begin position="12"/>
        <end position="32"/>
    </location>
</feature>
<dbReference type="RefSeq" id="WP_349659892.1">
    <property type="nucleotide sequence ID" value="NZ_JBEGDG010000007.1"/>
</dbReference>
<evidence type="ECO:0000313" key="3">
    <source>
        <dbReference type="Proteomes" id="UP001478862"/>
    </source>
</evidence>
<dbReference type="EMBL" id="JBEGDG010000007">
    <property type="protein sequence ID" value="MEQ6355263.1"/>
    <property type="molecule type" value="Genomic_DNA"/>
</dbReference>
<name>A0ABV1MVI0_9BACI</name>
<keyword evidence="1" id="KW-1133">Transmembrane helix</keyword>
<keyword evidence="3" id="KW-1185">Reference proteome</keyword>
<evidence type="ECO:0000256" key="1">
    <source>
        <dbReference type="SAM" id="Phobius"/>
    </source>
</evidence>